<evidence type="ECO:0000313" key="2">
    <source>
        <dbReference type="Proteomes" id="UP000000447"/>
    </source>
</evidence>
<keyword evidence="2" id="KW-1185">Reference proteome</keyword>
<dbReference type="AlphaFoldDB" id="B9KZE9"/>
<reference evidence="1 2" key="1">
    <citation type="journal article" date="2009" name="PLoS ONE">
        <title>Complete genome sequence of the aerobic CO-oxidizing thermophile Thermomicrobium roseum.</title>
        <authorList>
            <person name="Wu D."/>
            <person name="Raymond J."/>
            <person name="Wu M."/>
            <person name="Chatterji S."/>
            <person name="Ren Q."/>
            <person name="Graham J.E."/>
            <person name="Bryant D.A."/>
            <person name="Robb F."/>
            <person name="Colman A."/>
            <person name="Tallon L.J."/>
            <person name="Badger J.H."/>
            <person name="Madupu R."/>
            <person name="Ward N.L."/>
            <person name="Eisen J.A."/>
        </authorList>
    </citation>
    <scope>NUCLEOTIDE SEQUENCE [LARGE SCALE GENOMIC DNA]</scope>
    <source>
        <strain evidence="2">ATCC 27502 / DSM 5159 / P-2</strain>
    </source>
</reference>
<evidence type="ECO:0008006" key="3">
    <source>
        <dbReference type="Google" id="ProtNLM"/>
    </source>
</evidence>
<dbReference type="RefSeq" id="WP_012642248.1">
    <property type="nucleotide sequence ID" value="NC_011959.1"/>
</dbReference>
<dbReference type="KEGG" id="tro:trd_0866"/>
<accession>B9KZE9</accession>
<dbReference type="HOGENOM" id="CLU_112459_0_0_0"/>
<dbReference type="OrthoDB" id="155701at2"/>
<dbReference type="EMBL" id="CP001275">
    <property type="protein sequence ID" value="ACM04826.1"/>
    <property type="molecule type" value="Genomic_DNA"/>
</dbReference>
<evidence type="ECO:0000313" key="1">
    <source>
        <dbReference type="EMBL" id="ACM04826.1"/>
    </source>
</evidence>
<proteinExistence type="predicted"/>
<gene>
    <name evidence="1" type="ordered locus">trd_0866</name>
</gene>
<protein>
    <recommendedName>
        <fullName evidence="3">Helicase HerA barrel domain-containing protein</fullName>
    </recommendedName>
</protein>
<name>B9KZE9_THERP</name>
<organism evidence="1 2">
    <name type="scientific">Thermomicrobium roseum (strain ATCC 27502 / DSM 5159 / P-2)</name>
    <dbReference type="NCBI Taxonomy" id="309801"/>
    <lineage>
        <taxon>Bacteria</taxon>
        <taxon>Pseudomonadati</taxon>
        <taxon>Thermomicrobiota</taxon>
        <taxon>Thermomicrobia</taxon>
        <taxon>Thermomicrobiales</taxon>
        <taxon>Thermomicrobiaceae</taxon>
        <taxon>Thermomicrobium</taxon>
    </lineage>
</organism>
<dbReference type="Proteomes" id="UP000000447">
    <property type="component" value="Chromosome"/>
</dbReference>
<dbReference type="STRING" id="309801.trd_0866"/>
<sequence length="204" mass="23226">MHERRIGEVVETSTVQFVVECDELDRLPELGSFVRVGGTDVEAIYGIVAYAETTAVDPGRRVVRRGSGEIQDRALYEANPELRFVLRSLFVAVAIAHERSGRLFFLLPPCPPPLHYSVELVPAEEVWRLTDSCRYFSFLLAVHGEVPAEQFLAAHLSYVFRARGNDERWLEGAAQELARLLKRDYDRLRQVLEAVEPLIEPRPH</sequence>
<dbReference type="eggNOG" id="ENOG502Z832">
    <property type="taxonomic scope" value="Bacteria"/>
</dbReference>